<dbReference type="RefSeq" id="WP_160902082.1">
    <property type="nucleotide sequence ID" value="NZ_CP102850.1"/>
</dbReference>
<gene>
    <name evidence="2" type="ORF">GIY30_11430</name>
</gene>
<dbReference type="EMBL" id="WMBR01000002">
    <property type="protein sequence ID" value="MXP21960.1"/>
    <property type="molecule type" value="Genomic_DNA"/>
</dbReference>
<dbReference type="Proteomes" id="UP000475545">
    <property type="component" value="Unassembled WGS sequence"/>
</dbReference>
<sequence length="223" mass="23149">MATPAGLFDVPDSWRIPYYGARCAVALATLFLPLLRTPGFLVKLFQIGMKYPSVFKAAEALRKILMRSRIDKAEDGIVGKRLPAELKEWMTTYRNEVELILEAFGIVAVWTQCGKLIEIIGGGGGGGGGVDSGGGGDSGDGDGSGESGDSGSGGEGDQGGGSEDNDSGQQQPTVTPTATSTPTWTPTPTPTPTWTPPPTTTSQPPPPADPPVSECKVKPEVCV</sequence>
<organism evidence="2 3">
    <name type="scientific">Gordonia mangrovi</name>
    <dbReference type="NCBI Taxonomy" id="2665643"/>
    <lineage>
        <taxon>Bacteria</taxon>
        <taxon>Bacillati</taxon>
        <taxon>Actinomycetota</taxon>
        <taxon>Actinomycetes</taxon>
        <taxon>Mycobacteriales</taxon>
        <taxon>Gordoniaceae</taxon>
        <taxon>Gordonia</taxon>
    </lineage>
</organism>
<reference evidence="2 3" key="1">
    <citation type="submission" date="2019-11" db="EMBL/GenBank/DDBJ databases">
        <title>Gordonia sp. nov., a novel actinobacterium isolated from mangrove soil in Hainan.</title>
        <authorList>
            <person name="Huang X."/>
            <person name="Xie Y."/>
            <person name="Chu X."/>
            <person name="Xiao K."/>
        </authorList>
    </citation>
    <scope>NUCLEOTIDE SEQUENCE [LARGE SCALE GENOMIC DNA]</scope>
    <source>
        <strain evidence="2 3">HNM0687</strain>
    </source>
</reference>
<protein>
    <submittedName>
        <fullName evidence="2">Uncharacterized protein</fullName>
    </submittedName>
</protein>
<evidence type="ECO:0000256" key="1">
    <source>
        <dbReference type="SAM" id="MobiDB-lite"/>
    </source>
</evidence>
<dbReference type="AlphaFoldDB" id="A0A6L7GPY5"/>
<feature type="compositionally biased region" description="Pro residues" evidence="1">
    <location>
        <begin position="185"/>
        <end position="210"/>
    </location>
</feature>
<name>A0A6L7GPY5_9ACTN</name>
<feature type="region of interest" description="Disordered" evidence="1">
    <location>
        <begin position="128"/>
        <end position="223"/>
    </location>
</feature>
<comment type="caution">
    <text evidence="2">The sequence shown here is derived from an EMBL/GenBank/DDBJ whole genome shotgun (WGS) entry which is preliminary data.</text>
</comment>
<feature type="compositionally biased region" description="Gly residues" evidence="1">
    <location>
        <begin position="128"/>
        <end position="162"/>
    </location>
</feature>
<accession>A0A6L7GPY5</accession>
<evidence type="ECO:0000313" key="3">
    <source>
        <dbReference type="Proteomes" id="UP000475545"/>
    </source>
</evidence>
<evidence type="ECO:0000313" key="2">
    <source>
        <dbReference type="EMBL" id="MXP21960.1"/>
    </source>
</evidence>
<proteinExistence type="predicted"/>
<keyword evidence="3" id="KW-1185">Reference proteome</keyword>
<feature type="compositionally biased region" description="Low complexity" evidence="1">
    <location>
        <begin position="167"/>
        <end position="184"/>
    </location>
</feature>